<feature type="region of interest" description="Disordered" evidence="1">
    <location>
        <begin position="1"/>
        <end position="23"/>
    </location>
</feature>
<dbReference type="Proteomes" id="UP000053881">
    <property type="component" value="Unassembled WGS sequence"/>
</dbReference>
<evidence type="ECO:0000313" key="3">
    <source>
        <dbReference type="Proteomes" id="UP000053881"/>
    </source>
</evidence>
<accession>A0A0Q9XMV1</accession>
<evidence type="ECO:0000313" key="2">
    <source>
        <dbReference type="EMBL" id="KRG09643.1"/>
    </source>
</evidence>
<proteinExistence type="predicted"/>
<comment type="caution">
    <text evidence="2">The sequence shown here is derived from an EMBL/GenBank/DDBJ whole genome shotgun (WGS) entry which is preliminary data.</text>
</comment>
<organism evidence="2 3">
    <name type="scientific">Lederbergia galactosidilytica</name>
    <dbReference type="NCBI Taxonomy" id="217031"/>
    <lineage>
        <taxon>Bacteria</taxon>
        <taxon>Bacillati</taxon>
        <taxon>Bacillota</taxon>
        <taxon>Bacilli</taxon>
        <taxon>Bacillales</taxon>
        <taxon>Bacillaceae</taxon>
        <taxon>Lederbergia</taxon>
    </lineage>
</organism>
<evidence type="ECO:0000256" key="1">
    <source>
        <dbReference type="SAM" id="MobiDB-lite"/>
    </source>
</evidence>
<dbReference type="PATRIC" id="fig|217031.4.peg.7691"/>
<gene>
    <name evidence="2" type="ORF">ACA29_22635</name>
</gene>
<sequence length="148" mass="17353">MKGANDKNEEKEKEKRKPLQGLSKEERLEKAKVWIEQFEGDNIIKAYSKITGFNLKNAMNELRRLGAPLDSEEIARVKQTIQNRKLHNQRKREKKKREREERELLAYLDSDETFAYIAGYTSGGAPYGVTHEQMQELEEWNKNNPADE</sequence>
<dbReference type="AlphaFoldDB" id="A0A0Q9XMV1"/>
<name>A0A0Q9XMV1_9BACI</name>
<dbReference type="EMBL" id="LGPB01000138">
    <property type="protein sequence ID" value="KRG09643.1"/>
    <property type="molecule type" value="Genomic_DNA"/>
</dbReference>
<protein>
    <submittedName>
        <fullName evidence="2">Uncharacterized protein</fullName>
    </submittedName>
</protein>
<reference evidence="2 3" key="1">
    <citation type="submission" date="2015-06" db="EMBL/GenBank/DDBJ databases">
        <title>Genome sequencing project of Bacillus galactosidilyticus PL133.</title>
        <authorList>
            <person name="Gaiero J."/>
            <person name="Nicol R."/>
            <person name="Habash M."/>
        </authorList>
    </citation>
    <scope>NUCLEOTIDE SEQUENCE [LARGE SCALE GENOMIC DNA]</scope>
    <source>
        <strain evidence="2 3">PL133</strain>
    </source>
</reference>